<dbReference type="eggNOG" id="arCOG05014">
    <property type="taxonomic scope" value="Archaea"/>
</dbReference>
<keyword evidence="4" id="KW-0560">Oxidoreductase</keyword>
<dbReference type="SUPFAM" id="SSF103501">
    <property type="entry name" value="Respiratory nitrate reductase 1 gamma chain"/>
    <property type="match status" value="1"/>
</dbReference>
<keyword evidence="3" id="KW-0479">Metal-binding</keyword>
<dbReference type="Gene3D" id="1.10.1060.10">
    <property type="entry name" value="Alpha-helical ferredoxin"/>
    <property type="match status" value="1"/>
</dbReference>
<dbReference type="PROSITE" id="PS51379">
    <property type="entry name" value="4FE4S_FER_2"/>
    <property type="match status" value="1"/>
</dbReference>
<dbReference type="SUPFAM" id="SSF46548">
    <property type="entry name" value="alpha-helical ferredoxin"/>
    <property type="match status" value="1"/>
</dbReference>
<feature type="transmembrane region" description="Helical" evidence="7">
    <location>
        <begin position="172"/>
        <end position="192"/>
    </location>
</feature>
<feature type="transmembrane region" description="Helical" evidence="7">
    <location>
        <begin position="320"/>
        <end position="342"/>
    </location>
</feature>
<feature type="transmembrane region" description="Helical" evidence="7">
    <location>
        <begin position="389"/>
        <end position="408"/>
    </location>
</feature>
<dbReference type="KEGG" id="kcr:Kcr_1114"/>
<keyword evidence="7" id="KW-0472">Membrane</keyword>
<dbReference type="STRING" id="374847.Kcr_1114"/>
<dbReference type="InterPro" id="IPR017900">
    <property type="entry name" value="4Fe4S_Fe_S_CS"/>
</dbReference>
<evidence type="ECO:0000256" key="1">
    <source>
        <dbReference type="ARBA" id="ARBA00007097"/>
    </source>
</evidence>
<feature type="transmembrane region" description="Helical" evidence="7">
    <location>
        <begin position="286"/>
        <end position="308"/>
    </location>
</feature>
<evidence type="ECO:0000313" key="10">
    <source>
        <dbReference type="Proteomes" id="UP000001686"/>
    </source>
</evidence>
<keyword evidence="6" id="KW-0411">Iron-sulfur</keyword>
<dbReference type="GO" id="GO:0016491">
    <property type="term" value="F:oxidoreductase activity"/>
    <property type="evidence" value="ECO:0000318"/>
    <property type="project" value="GO_Central"/>
</dbReference>
<dbReference type="InterPro" id="IPR009051">
    <property type="entry name" value="Helical_ferredxn"/>
</dbReference>
<dbReference type="InterPro" id="IPR051460">
    <property type="entry name" value="HdrC_iron-sulfur_subunit"/>
</dbReference>
<dbReference type="OrthoDB" id="144910at2157"/>
<organism evidence="9 10">
    <name type="scientific">Korarchaeum cryptofilum (strain OPF8)</name>
    <dbReference type="NCBI Taxonomy" id="374847"/>
    <lineage>
        <taxon>Archaea</taxon>
        <taxon>Thermoproteota</taxon>
        <taxon>Candidatus Korarchaeia</taxon>
        <taxon>Candidatus Korarchaeales</taxon>
        <taxon>Candidatus Korarchaeaceae</taxon>
        <taxon>Candidatus Korarchaeum</taxon>
    </lineage>
</organism>
<dbReference type="AlphaFoldDB" id="B1L5Y1"/>
<dbReference type="GO" id="GO:0051539">
    <property type="term" value="F:4 iron, 4 sulfur cluster binding"/>
    <property type="evidence" value="ECO:0007669"/>
    <property type="project" value="UniProtKB-KW"/>
</dbReference>
<keyword evidence="7" id="KW-1133">Transmembrane helix</keyword>
<feature type="transmembrane region" description="Helical" evidence="7">
    <location>
        <begin position="362"/>
        <end position="383"/>
    </location>
</feature>
<evidence type="ECO:0000256" key="6">
    <source>
        <dbReference type="ARBA" id="ARBA00023014"/>
    </source>
</evidence>
<evidence type="ECO:0000256" key="3">
    <source>
        <dbReference type="ARBA" id="ARBA00022723"/>
    </source>
</evidence>
<evidence type="ECO:0000256" key="2">
    <source>
        <dbReference type="ARBA" id="ARBA00022485"/>
    </source>
</evidence>
<dbReference type="RefSeq" id="WP_012309757.1">
    <property type="nucleotide sequence ID" value="NC_010482.1"/>
</dbReference>
<dbReference type="PANTHER" id="PTHR43255">
    <property type="entry name" value="IRON-SULFUR-BINDING OXIDOREDUCTASE FADF-RELATED-RELATED"/>
    <property type="match status" value="1"/>
</dbReference>
<dbReference type="Proteomes" id="UP000001686">
    <property type="component" value="Chromosome"/>
</dbReference>
<dbReference type="PROSITE" id="PS00198">
    <property type="entry name" value="4FE4S_FER_1"/>
    <property type="match status" value="1"/>
</dbReference>
<evidence type="ECO:0000259" key="8">
    <source>
        <dbReference type="PROSITE" id="PS51379"/>
    </source>
</evidence>
<keyword evidence="5" id="KW-0408">Iron</keyword>
<evidence type="ECO:0000256" key="5">
    <source>
        <dbReference type="ARBA" id="ARBA00023004"/>
    </source>
</evidence>
<dbReference type="InParanoid" id="B1L5Y1"/>
<dbReference type="InterPro" id="IPR017896">
    <property type="entry name" value="4Fe4S_Fe-S-bd"/>
</dbReference>
<evidence type="ECO:0000256" key="4">
    <source>
        <dbReference type="ARBA" id="ARBA00023002"/>
    </source>
</evidence>
<gene>
    <name evidence="9" type="ordered locus">Kcr_1114</name>
</gene>
<dbReference type="Pfam" id="PF13187">
    <property type="entry name" value="Fer4_9"/>
    <property type="match status" value="1"/>
</dbReference>
<dbReference type="eggNOG" id="arCOG00964">
    <property type="taxonomic scope" value="Archaea"/>
</dbReference>
<keyword evidence="2" id="KW-0004">4Fe-4S</keyword>
<dbReference type="EnsemblBacteria" id="ACB07860">
    <property type="protein sequence ID" value="ACB07860"/>
    <property type="gene ID" value="Kcr_1114"/>
</dbReference>
<dbReference type="GO" id="GO:0046872">
    <property type="term" value="F:metal ion binding"/>
    <property type="evidence" value="ECO:0007669"/>
    <property type="project" value="UniProtKB-KW"/>
</dbReference>
<name>B1L5Y1_KORCO</name>
<keyword evidence="7" id="KW-0812">Transmembrane</keyword>
<dbReference type="Gene3D" id="1.20.950.20">
    <property type="entry name" value="Transmembrane di-heme cytochromes, Chain C"/>
    <property type="match status" value="1"/>
</dbReference>
<proteinExistence type="inferred from homology"/>
<evidence type="ECO:0000256" key="7">
    <source>
        <dbReference type="SAM" id="Phobius"/>
    </source>
</evidence>
<dbReference type="PhylomeDB" id="B1L5Y1"/>
<dbReference type="EMBL" id="CP000968">
    <property type="protein sequence ID" value="ACB07860.1"/>
    <property type="molecule type" value="Genomic_DNA"/>
</dbReference>
<sequence length="431" mass="49360">MRMSLYFDKYIIFYLTFISQIDVFFNDKSIVLPKTEEEIFLLFVEALLVGDSWMALMPTEKFYVLTEDVPRELLKLGGDGIRKCYQCGTCTAICPNSEIQTVRVRRLIKKIQLGAKDGVLGDPTPWTCYFCGDCNATCPKDATPGYIMDSARKYQIINYSILKLGKLFYNKLSMALAFIVMTAIGLLGIMVWPGSLSELDLGRADIYSFMGSELIHEIGLWLLAYVILVTLANIFNMYRYMRKAYQGKNTNASLWIKELFYTIKEALFQSRLRCQKGTSYRYLSHLSIFWGFILTFAATGTHFIWLMLYPGTSEPSYITYAARILGIIGGILLIYGSVYYVIHRLKKDDVYAERTYLPDWWFLSLITVIAITGFLTTSGVYLNAPILTYASYGVHLMAVFYLIVSAPFSKFAHLIYRPLALWFAKVWEGEI</sequence>
<reference evidence="9 10" key="1">
    <citation type="journal article" date="2008" name="Proc. Natl. Acad. Sci. U.S.A.">
        <title>A korarchaeal genome reveals new insights into the evolution of the Archaea.</title>
        <authorList>
            <person name="Elkins J.G."/>
            <person name="Podar M."/>
            <person name="Graham D.E."/>
            <person name="Makarova K.S."/>
            <person name="Wolf Y."/>
            <person name="Randau L."/>
            <person name="Hedlund B.P."/>
            <person name="Brochier-Armanet C."/>
            <person name="Kunin V."/>
            <person name="Anderson I."/>
            <person name="Lapidus A."/>
            <person name="Goltsman E."/>
            <person name="Barry K."/>
            <person name="Koonin E.V."/>
            <person name="Hugenholtz P."/>
            <person name="Kyrpides N."/>
            <person name="Wanner G."/>
            <person name="Richardson P."/>
            <person name="Keller M."/>
            <person name="Stetter K.O."/>
        </authorList>
    </citation>
    <scope>NUCLEOTIDE SEQUENCE [LARGE SCALE GENOMIC DNA]</scope>
    <source>
        <strain evidence="10">OPF8</strain>
    </source>
</reference>
<dbReference type="HOGENOM" id="CLU_705340_0_0_2"/>
<dbReference type="InterPro" id="IPR036197">
    <property type="entry name" value="NarG-like_sf"/>
</dbReference>
<keyword evidence="10" id="KW-1185">Reference proteome</keyword>
<feature type="domain" description="4Fe-4S ferredoxin-type" evidence="8">
    <location>
        <begin position="74"/>
        <end position="104"/>
    </location>
</feature>
<comment type="similarity">
    <text evidence="1">Belongs to the HdrC family.</text>
</comment>
<dbReference type="PANTHER" id="PTHR43255:SF1">
    <property type="entry name" value="IRON-SULFUR-BINDING OXIDOREDUCTASE FADF-RELATED"/>
    <property type="match status" value="1"/>
</dbReference>
<feature type="transmembrane region" description="Helical" evidence="7">
    <location>
        <begin position="218"/>
        <end position="238"/>
    </location>
</feature>
<evidence type="ECO:0000313" key="9">
    <source>
        <dbReference type="EMBL" id="ACB07860.1"/>
    </source>
</evidence>
<accession>B1L5Y1</accession>
<dbReference type="GeneID" id="6094391"/>
<protein>
    <submittedName>
        <fullName evidence="9">Membrane associated Fe-S oxidoreductase</fullName>
    </submittedName>
</protein>